<dbReference type="EMBL" id="QFGA01000001">
    <property type="protein sequence ID" value="TEB06547.1"/>
    <property type="molecule type" value="Genomic_DNA"/>
</dbReference>
<dbReference type="GO" id="GO:0043908">
    <property type="term" value="F:Ser(Gly)-tRNA(Ala) hydrolase activity"/>
    <property type="evidence" value="ECO:0007669"/>
    <property type="project" value="UniProtKB-UniRule"/>
</dbReference>
<dbReference type="GO" id="GO:0019478">
    <property type="term" value="P:D-amino acid catabolic process"/>
    <property type="evidence" value="ECO:0007669"/>
    <property type="project" value="UniProtKB-UniRule"/>
</dbReference>
<dbReference type="GO" id="GO:0005737">
    <property type="term" value="C:cytoplasm"/>
    <property type="evidence" value="ECO:0007669"/>
    <property type="project" value="UniProtKB-SubCell"/>
</dbReference>
<gene>
    <name evidence="4 5" type="primary">dtd</name>
    <name evidence="5" type="ORF">Psch_00079</name>
</gene>
<dbReference type="InterPro" id="IPR023509">
    <property type="entry name" value="DTD-like_sf"/>
</dbReference>
<dbReference type="FunFam" id="3.50.80.10:FF:000001">
    <property type="entry name" value="D-aminoacyl-tRNA deacylase"/>
    <property type="match status" value="1"/>
</dbReference>
<dbReference type="SUPFAM" id="SSF69500">
    <property type="entry name" value="DTD-like"/>
    <property type="match status" value="1"/>
</dbReference>
<name>A0A4Y7RDZ5_9FIRM</name>
<dbReference type="Proteomes" id="UP000298324">
    <property type="component" value="Unassembled WGS sequence"/>
</dbReference>
<keyword evidence="4" id="KW-0963">Cytoplasm</keyword>
<comment type="catalytic activity">
    <reaction evidence="4">
        <text>a D-aminoacyl-tRNA + H2O = a tRNA + a D-alpha-amino acid + H(+)</text>
        <dbReference type="Rhea" id="RHEA:13953"/>
        <dbReference type="Rhea" id="RHEA-COMP:10123"/>
        <dbReference type="Rhea" id="RHEA-COMP:10124"/>
        <dbReference type="ChEBI" id="CHEBI:15377"/>
        <dbReference type="ChEBI" id="CHEBI:15378"/>
        <dbReference type="ChEBI" id="CHEBI:59871"/>
        <dbReference type="ChEBI" id="CHEBI:78442"/>
        <dbReference type="ChEBI" id="CHEBI:79333"/>
        <dbReference type="EC" id="3.1.1.96"/>
    </reaction>
</comment>
<organism evidence="5 6">
    <name type="scientific">Pelotomaculum schinkii</name>
    <dbReference type="NCBI Taxonomy" id="78350"/>
    <lineage>
        <taxon>Bacteria</taxon>
        <taxon>Bacillati</taxon>
        <taxon>Bacillota</taxon>
        <taxon>Clostridia</taxon>
        <taxon>Eubacteriales</taxon>
        <taxon>Desulfotomaculaceae</taxon>
        <taxon>Pelotomaculum</taxon>
    </lineage>
</organism>
<evidence type="ECO:0000256" key="2">
    <source>
        <dbReference type="ARBA" id="ARBA00022555"/>
    </source>
</evidence>
<evidence type="ECO:0000256" key="4">
    <source>
        <dbReference type="HAMAP-Rule" id="MF_00518"/>
    </source>
</evidence>
<dbReference type="PANTHER" id="PTHR10472:SF5">
    <property type="entry name" value="D-AMINOACYL-TRNA DEACYLASE 1"/>
    <property type="match status" value="1"/>
</dbReference>
<evidence type="ECO:0000313" key="6">
    <source>
        <dbReference type="Proteomes" id="UP000298324"/>
    </source>
</evidence>
<dbReference type="InterPro" id="IPR003732">
    <property type="entry name" value="Daa-tRNA_deacyls_DTD"/>
</dbReference>
<keyword evidence="2 4" id="KW-0820">tRNA-binding</keyword>
<feature type="short sequence motif" description="Gly-cisPro motif, important for rejection of L-amino acids" evidence="4">
    <location>
        <begin position="138"/>
        <end position="139"/>
    </location>
</feature>
<evidence type="ECO:0000256" key="1">
    <source>
        <dbReference type="ARBA" id="ARBA00009673"/>
    </source>
</evidence>
<dbReference type="EC" id="3.1.1.-" evidence="4"/>
<dbReference type="Pfam" id="PF02580">
    <property type="entry name" value="Tyr_Deacylase"/>
    <property type="match status" value="1"/>
</dbReference>
<sequence length="150" mass="16151">MRAVVQRVVRGSVTVEGQTMAREIGPGLVVLLGVGYGDDASDACYLAEKIANLRIFEDDQGKMNLSVLDTAGSVLAISQFTLYGDCRKGRRPGFSDAAAPEEALALYHKFVKELEKAGLKVATGCFGEHMVVEIINDGPVTLLVDSDRKF</sequence>
<dbReference type="AlphaFoldDB" id="A0A4Y7RDZ5"/>
<comment type="subunit">
    <text evidence="4">Homodimer.</text>
</comment>
<reference evidence="5 6" key="1">
    <citation type="journal article" date="2018" name="Environ. Microbiol.">
        <title>Novel energy conservation strategies and behaviour of Pelotomaculum schinkii driving syntrophic propionate catabolism.</title>
        <authorList>
            <person name="Hidalgo-Ahumada C.A.P."/>
            <person name="Nobu M.K."/>
            <person name="Narihiro T."/>
            <person name="Tamaki H."/>
            <person name="Liu W.T."/>
            <person name="Kamagata Y."/>
            <person name="Stams A.J.M."/>
            <person name="Imachi H."/>
            <person name="Sousa D.Z."/>
        </authorList>
    </citation>
    <scope>NUCLEOTIDE SEQUENCE [LARGE SCALE GENOMIC DNA]</scope>
    <source>
        <strain evidence="5 6">HH</strain>
    </source>
</reference>
<dbReference type="RefSeq" id="WP_190238784.1">
    <property type="nucleotide sequence ID" value="NZ_QFGA01000001.1"/>
</dbReference>
<dbReference type="GO" id="GO:0051500">
    <property type="term" value="F:D-tyrosyl-tRNA(Tyr) deacylase activity"/>
    <property type="evidence" value="ECO:0007669"/>
    <property type="project" value="TreeGrafter"/>
</dbReference>
<comment type="similarity">
    <text evidence="1 4">Belongs to the DTD family.</text>
</comment>
<evidence type="ECO:0000313" key="5">
    <source>
        <dbReference type="EMBL" id="TEB06547.1"/>
    </source>
</evidence>
<proteinExistence type="inferred from homology"/>
<accession>A0A4Y7RDZ5</accession>
<keyword evidence="6" id="KW-1185">Reference proteome</keyword>
<keyword evidence="4" id="KW-0694">RNA-binding</keyword>
<comment type="catalytic activity">
    <reaction evidence="4">
        <text>glycyl-tRNA(Ala) + H2O = tRNA(Ala) + glycine + H(+)</text>
        <dbReference type="Rhea" id="RHEA:53744"/>
        <dbReference type="Rhea" id="RHEA-COMP:9657"/>
        <dbReference type="Rhea" id="RHEA-COMP:13640"/>
        <dbReference type="ChEBI" id="CHEBI:15377"/>
        <dbReference type="ChEBI" id="CHEBI:15378"/>
        <dbReference type="ChEBI" id="CHEBI:57305"/>
        <dbReference type="ChEBI" id="CHEBI:78442"/>
        <dbReference type="ChEBI" id="CHEBI:78522"/>
    </reaction>
</comment>
<comment type="function">
    <text evidence="4">An aminoacyl-tRNA editing enzyme that deacylates mischarged D-aminoacyl-tRNAs. Also deacylates mischarged glycyl-tRNA(Ala), protecting cells against glycine mischarging by AlaRS. Acts via tRNA-based rather than protein-based catalysis; rejects L-amino acids rather than detecting D-amino acids in the active site. By recycling D-aminoacyl-tRNA to D-amino acids and free tRNA molecules, this enzyme counteracts the toxicity associated with the formation of D-aminoacyl-tRNA entities in vivo and helps enforce protein L-homochirality.</text>
</comment>
<dbReference type="GO" id="GO:0000049">
    <property type="term" value="F:tRNA binding"/>
    <property type="evidence" value="ECO:0007669"/>
    <property type="project" value="UniProtKB-UniRule"/>
</dbReference>
<dbReference type="NCBIfam" id="TIGR00256">
    <property type="entry name" value="D-aminoacyl-tRNA deacylase"/>
    <property type="match status" value="1"/>
</dbReference>
<dbReference type="EC" id="3.1.1.96" evidence="4"/>
<keyword evidence="3 4" id="KW-0378">Hydrolase</keyword>
<comment type="subcellular location">
    <subcellularLocation>
        <location evidence="4">Cytoplasm</location>
    </subcellularLocation>
</comment>
<protein>
    <recommendedName>
        <fullName evidence="4">D-aminoacyl-tRNA deacylase</fullName>
        <shortName evidence="4">DTD</shortName>
        <ecNumber evidence="4">3.1.1.96</ecNumber>
    </recommendedName>
    <alternativeName>
        <fullName evidence="4">Gly-tRNA(Ala) deacylase</fullName>
        <ecNumber evidence="4">3.1.1.-</ecNumber>
    </alternativeName>
</protein>
<comment type="domain">
    <text evidence="4">A Gly-cisPro motif from one monomer fits into the active site of the other monomer to allow specific chiral rejection of L-amino acids.</text>
</comment>
<comment type="caution">
    <text evidence="5">The sequence shown here is derived from an EMBL/GenBank/DDBJ whole genome shotgun (WGS) entry which is preliminary data.</text>
</comment>
<dbReference type="HAMAP" id="MF_00518">
    <property type="entry name" value="Deacylase_Dtd"/>
    <property type="match status" value="1"/>
</dbReference>
<dbReference type="GO" id="GO:0106026">
    <property type="term" value="F:Gly-tRNA(Ala) deacylase activity"/>
    <property type="evidence" value="ECO:0007669"/>
    <property type="project" value="UniProtKB-UniRule"/>
</dbReference>
<dbReference type="Gene3D" id="3.50.80.10">
    <property type="entry name" value="D-tyrosyl-tRNA(Tyr) deacylase"/>
    <property type="match status" value="1"/>
</dbReference>
<dbReference type="PANTHER" id="PTHR10472">
    <property type="entry name" value="D-TYROSYL-TRNA TYR DEACYLASE"/>
    <property type="match status" value="1"/>
</dbReference>
<evidence type="ECO:0000256" key="3">
    <source>
        <dbReference type="ARBA" id="ARBA00022801"/>
    </source>
</evidence>